<dbReference type="Proteomes" id="UP000320235">
    <property type="component" value="Unassembled WGS sequence"/>
</dbReference>
<dbReference type="Gene3D" id="2.60.40.3950">
    <property type="match status" value="1"/>
</dbReference>
<reference evidence="5 6" key="1">
    <citation type="submission" date="2019-06" db="EMBL/GenBank/DDBJ databases">
        <title>Sequencing the genomes of 1000 actinobacteria strains.</title>
        <authorList>
            <person name="Klenk H.-P."/>
        </authorList>
    </citation>
    <scope>NUCLEOTIDE SEQUENCE [LARGE SCALE GENOMIC DNA]</scope>
    <source>
        <strain evidence="5 6">DSM 105492</strain>
    </source>
</reference>
<dbReference type="InterPro" id="IPR013783">
    <property type="entry name" value="Ig-like_fold"/>
</dbReference>
<dbReference type="GO" id="GO:0005975">
    <property type="term" value="P:carbohydrate metabolic process"/>
    <property type="evidence" value="ECO:0007669"/>
    <property type="project" value="UniProtKB-ARBA"/>
</dbReference>
<evidence type="ECO:0000313" key="6">
    <source>
        <dbReference type="Proteomes" id="UP000320235"/>
    </source>
</evidence>
<dbReference type="InterPro" id="IPR041239">
    <property type="entry name" value="DUF5605"/>
</dbReference>
<proteinExistence type="predicted"/>
<comment type="caution">
    <text evidence="5">The sequence shown here is derived from an EMBL/GenBank/DDBJ whole genome shotgun (WGS) entry which is preliminary data.</text>
</comment>
<dbReference type="InterPro" id="IPR017853">
    <property type="entry name" value="GH"/>
</dbReference>
<dbReference type="Pfam" id="PF13204">
    <property type="entry name" value="Apiosidase"/>
    <property type="match status" value="1"/>
</dbReference>
<dbReference type="EMBL" id="VFPE01000003">
    <property type="protein sequence ID" value="TQM25057.1"/>
    <property type="molecule type" value="Genomic_DNA"/>
</dbReference>
<dbReference type="AlphaFoldDB" id="A0A543ETZ6"/>
<keyword evidence="1" id="KW-0732">Signal</keyword>
<evidence type="ECO:0000313" key="5">
    <source>
        <dbReference type="EMBL" id="TQM25057.1"/>
    </source>
</evidence>
<feature type="chain" id="PRO_5021904083" evidence="1">
    <location>
        <begin position="30"/>
        <end position="533"/>
    </location>
</feature>
<dbReference type="PANTHER" id="PTHR37836:SF2">
    <property type="entry name" value="DUF4038 DOMAIN-CONTAINING PROTEIN"/>
    <property type="match status" value="1"/>
</dbReference>
<dbReference type="OrthoDB" id="127163at2"/>
<feature type="domain" description="DUF5605" evidence="4">
    <location>
        <begin position="447"/>
        <end position="531"/>
    </location>
</feature>
<keyword evidence="6" id="KW-1185">Reference proteome</keyword>
<feature type="domain" description="Apiosidase-like catalytic" evidence="2">
    <location>
        <begin position="141"/>
        <end position="396"/>
    </location>
</feature>
<evidence type="ECO:0000259" key="2">
    <source>
        <dbReference type="Pfam" id="PF13204"/>
    </source>
</evidence>
<dbReference type="Gene3D" id="2.60.40.10">
    <property type="entry name" value="Immunoglobulins"/>
    <property type="match status" value="1"/>
</dbReference>
<feature type="signal peptide" evidence="1">
    <location>
        <begin position="1"/>
        <end position="29"/>
    </location>
</feature>
<dbReference type="InterPro" id="IPR025277">
    <property type="entry name" value="Apiosidase-like_cat_dom"/>
</dbReference>
<dbReference type="InterPro" id="IPR006311">
    <property type="entry name" value="TAT_signal"/>
</dbReference>
<evidence type="ECO:0000256" key="1">
    <source>
        <dbReference type="SAM" id="SignalP"/>
    </source>
</evidence>
<accession>A0A543ETZ6</accession>
<dbReference type="PROSITE" id="PS51318">
    <property type="entry name" value="TAT"/>
    <property type="match status" value="1"/>
</dbReference>
<sequence length="533" mass="58996">MEITRRTVLTGAAVLGAAAAIGAPNPANASTRSAAATGQAANPKAVERWGMHEIVLNGPDKGNPYVDVTVAAVYEGAGQTITVPGFYDGDGTFRVRFSPPQSGQWRWRTDSNLPALRQAGKVDVIEPASGNHGPVQVVPGGYHFVYADGSPYRQIGTTSYSWALQSDEKCELTLNTLSTSPFNKIRMLVFPNVPAEATDPFVRTGTGPRDWDPTRIDPAYFRRYESRIERLLALGIQADVVLFQPYDTARGYSDMTRTDDERYVKYVAARFGAYRNVWWSMANEYDGIKTKTVDDWDHLFQVLQAADPHNRLRSVHNKNIYYDARKPWITHASIQSAGAALDGLRAHFHRQFALKPVIFDEVAYEGNISERWGQLSGEQMTHRFWNTFVGGTYCGHGETLNPEQKPSISWLGQGGTLNGTSAPRLAFLKQIMEDGPAPGINALQPDWDYDIAGVDSQYYLRYFGESAPTQWEAILPSGSGLSYQVDIIDTWNMTITSAGVYNMAKVPRGAQDPARPTVALPGTQWIAVRFTRV</sequence>
<dbReference type="RefSeq" id="WP_141894766.1">
    <property type="nucleotide sequence ID" value="NZ_BAABLH010000004.1"/>
</dbReference>
<dbReference type="Pfam" id="PF18310">
    <property type="entry name" value="DUF5605"/>
    <property type="match status" value="1"/>
</dbReference>
<dbReference type="PANTHER" id="PTHR37836">
    <property type="entry name" value="LMO1036 PROTEIN"/>
    <property type="match status" value="1"/>
</dbReference>
<evidence type="ECO:0000259" key="3">
    <source>
        <dbReference type="Pfam" id="PF16586"/>
    </source>
</evidence>
<name>A0A543ETZ6_9MICO</name>
<dbReference type="InterPro" id="IPR032260">
    <property type="entry name" value="DUF5060"/>
</dbReference>
<gene>
    <name evidence="5" type="ORF">FB391_2516</name>
</gene>
<organism evidence="5 6">
    <name type="scientific">Microbacterium kyungheense</name>
    <dbReference type="NCBI Taxonomy" id="1263636"/>
    <lineage>
        <taxon>Bacteria</taxon>
        <taxon>Bacillati</taxon>
        <taxon>Actinomycetota</taxon>
        <taxon>Actinomycetes</taxon>
        <taxon>Micrococcales</taxon>
        <taxon>Microbacteriaceae</taxon>
        <taxon>Microbacterium</taxon>
    </lineage>
</organism>
<feature type="domain" description="DUF5060" evidence="3">
    <location>
        <begin position="46"/>
        <end position="112"/>
    </location>
</feature>
<evidence type="ECO:0000259" key="4">
    <source>
        <dbReference type="Pfam" id="PF18310"/>
    </source>
</evidence>
<dbReference type="NCBIfam" id="TIGR01409">
    <property type="entry name" value="TAT_signal_seq"/>
    <property type="match status" value="1"/>
</dbReference>
<dbReference type="Pfam" id="PF16586">
    <property type="entry name" value="DUF5060"/>
    <property type="match status" value="1"/>
</dbReference>
<protein>
    <submittedName>
        <fullName evidence="5">Secreted protein</fullName>
    </submittedName>
</protein>
<dbReference type="SUPFAM" id="SSF51445">
    <property type="entry name" value="(Trans)glycosidases"/>
    <property type="match status" value="1"/>
</dbReference>
<dbReference type="InterPro" id="IPR019546">
    <property type="entry name" value="TAT_signal_bac_arc"/>
</dbReference>
<dbReference type="Gene3D" id="3.20.20.80">
    <property type="entry name" value="Glycosidases"/>
    <property type="match status" value="1"/>
</dbReference>